<dbReference type="Gene3D" id="3.40.640.10">
    <property type="entry name" value="Type I PLP-dependent aspartate aminotransferase-like (Major domain)"/>
    <property type="match status" value="1"/>
</dbReference>
<evidence type="ECO:0000256" key="1">
    <source>
        <dbReference type="ARBA" id="ARBA00001933"/>
    </source>
</evidence>
<dbReference type="CDD" id="cd06502">
    <property type="entry name" value="TA_like"/>
    <property type="match status" value="1"/>
</dbReference>
<protein>
    <recommendedName>
        <fullName evidence="8">L-threonine aldolase</fullName>
        <ecNumber evidence="8">4.1.2.48</ecNumber>
    </recommendedName>
</protein>
<gene>
    <name evidence="10" type="ORF">CXZ10_18905</name>
</gene>
<keyword evidence="5 8" id="KW-0456">Lyase</keyword>
<dbReference type="EMBL" id="PJNW01000016">
    <property type="protein sequence ID" value="PKR87791.1"/>
    <property type="molecule type" value="Genomic_DNA"/>
</dbReference>
<dbReference type="PANTHER" id="PTHR48097">
    <property type="entry name" value="L-THREONINE ALDOLASE-RELATED"/>
    <property type="match status" value="1"/>
</dbReference>
<dbReference type="EC" id="4.1.2.48" evidence="8"/>
<keyword evidence="11" id="KW-1185">Reference proteome</keyword>
<dbReference type="AlphaFoldDB" id="A0A1I4TZH4"/>
<evidence type="ECO:0000256" key="6">
    <source>
        <dbReference type="ARBA" id="ARBA00050410"/>
    </source>
</evidence>
<feature type="domain" description="Aromatic amino acid beta-eliminating lyase/threonine aldolase" evidence="9">
    <location>
        <begin position="7"/>
        <end position="294"/>
    </location>
</feature>
<dbReference type="PANTHER" id="PTHR48097:SF5">
    <property type="entry name" value="LOW SPECIFICITY L-THREONINE ALDOLASE"/>
    <property type="match status" value="1"/>
</dbReference>
<evidence type="ECO:0000256" key="2">
    <source>
        <dbReference type="ARBA" id="ARBA00006966"/>
    </source>
</evidence>
<comment type="catalytic activity">
    <reaction evidence="7 8">
        <text>L-allo-threonine = acetaldehyde + glycine</text>
        <dbReference type="Rhea" id="RHEA:26209"/>
        <dbReference type="ChEBI" id="CHEBI:15343"/>
        <dbReference type="ChEBI" id="CHEBI:57305"/>
        <dbReference type="ChEBI" id="CHEBI:58585"/>
        <dbReference type="EC" id="4.1.2.48"/>
    </reaction>
</comment>
<dbReference type="InterPro" id="IPR015422">
    <property type="entry name" value="PyrdxlP-dep_Trfase_small"/>
</dbReference>
<evidence type="ECO:0000256" key="7">
    <source>
        <dbReference type="ARBA" id="ARBA00050939"/>
    </source>
</evidence>
<dbReference type="OrthoDB" id="9774495at2"/>
<evidence type="ECO:0000256" key="8">
    <source>
        <dbReference type="PIRNR" id="PIRNR038940"/>
    </source>
</evidence>
<proteinExistence type="inferred from homology"/>
<keyword evidence="4 8" id="KW-0663">Pyridoxal phosphate</keyword>
<comment type="function">
    <text evidence="8">Catalyzes the cleavage of L-allo-threonine and L-threonine to glycine and acetaldehyde.</text>
</comment>
<dbReference type="FunFam" id="3.40.640.10:FF:000087">
    <property type="entry name" value="L-threonine aldolase"/>
    <property type="match status" value="1"/>
</dbReference>
<organism evidence="10 11">
    <name type="scientific">Pleomorphomonas diazotrophica</name>
    <dbReference type="NCBI Taxonomy" id="1166257"/>
    <lineage>
        <taxon>Bacteria</taxon>
        <taxon>Pseudomonadati</taxon>
        <taxon>Pseudomonadota</taxon>
        <taxon>Alphaproteobacteria</taxon>
        <taxon>Hyphomicrobiales</taxon>
        <taxon>Pleomorphomonadaceae</taxon>
        <taxon>Pleomorphomonas</taxon>
    </lineage>
</organism>
<dbReference type="SUPFAM" id="SSF53383">
    <property type="entry name" value="PLP-dependent transferases"/>
    <property type="match status" value="1"/>
</dbReference>
<sequence length="369" mass="39678">MTNSAQQFASDNYAGICPEAWAEMERANGGSSIAYGDDEWTQRAADAFRQLFEKDCEVFFVFNGTAANSLALSSLCQSYHSVICASSAHVETDECGAPEFFSNGSKLLVGPATAPKLTPAIIRAMATSRSDIHFPKPRVVTITQPTETGLVYSIEEVRAIAAVCRELGLKLHVDGARFAHACAALGCSPAELSWKAGVDVLCFGGTKNGMAVGEAVIFFERALAEDFDYRCKQAGQLASKMRFLSAPWIGMLESGAWLRNARHGNACAARLAAAIAGVPGVEFLFPVEANSVFLSAPESVLDELRRRGWRFYTFIGGGARFMFAWDADPARVDELAADIRSAAAGIPRVGNRQLELTDDDGKPRGPSID</sequence>
<dbReference type="GO" id="GO:0006567">
    <property type="term" value="P:L-threonine catabolic process"/>
    <property type="evidence" value="ECO:0007669"/>
    <property type="project" value="UniProtKB-UniRule"/>
</dbReference>
<dbReference type="PIRSF" id="PIRSF038940">
    <property type="entry name" value="Low_specificity_LTA"/>
    <property type="match status" value="1"/>
</dbReference>
<evidence type="ECO:0000313" key="10">
    <source>
        <dbReference type="EMBL" id="PKR87791.1"/>
    </source>
</evidence>
<evidence type="ECO:0000313" key="11">
    <source>
        <dbReference type="Proteomes" id="UP000233491"/>
    </source>
</evidence>
<dbReference type="InterPro" id="IPR026273">
    <property type="entry name" value="Low_specificity_L-TA_bact"/>
</dbReference>
<dbReference type="InterPro" id="IPR015421">
    <property type="entry name" value="PyrdxlP-dep_Trfase_major"/>
</dbReference>
<dbReference type="Pfam" id="PF01212">
    <property type="entry name" value="Beta_elim_lyase"/>
    <property type="match status" value="1"/>
</dbReference>
<comment type="cofactor">
    <cofactor evidence="1 8">
        <name>pyridoxal 5'-phosphate</name>
        <dbReference type="ChEBI" id="CHEBI:597326"/>
    </cofactor>
</comment>
<comment type="similarity">
    <text evidence="2 8">Belongs to the threonine aldolase family.</text>
</comment>
<dbReference type="Proteomes" id="UP000233491">
    <property type="component" value="Unassembled WGS sequence"/>
</dbReference>
<evidence type="ECO:0000256" key="3">
    <source>
        <dbReference type="ARBA" id="ARBA00011881"/>
    </source>
</evidence>
<reference evidence="10 11" key="1">
    <citation type="submission" date="2017-12" db="EMBL/GenBank/DDBJ databases">
        <title>Anaerobic carbon monoxide metabolism by Pleomorphomonas carboxyditropha sp. nov., a new mesophilic hydrogenogenic carboxidotroph.</title>
        <authorList>
            <person name="Esquivel-Elizondo S."/>
            <person name="Krajmalnik-Brown R."/>
        </authorList>
    </citation>
    <scope>NUCLEOTIDE SEQUENCE [LARGE SCALE GENOMIC DNA]</scope>
    <source>
        <strain evidence="10 11">R5-392</strain>
    </source>
</reference>
<dbReference type="GO" id="GO:0008732">
    <property type="term" value="F:L-allo-threonine aldolase activity"/>
    <property type="evidence" value="ECO:0007669"/>
    <property type="project" value="RHEA"/>
</dbReference>
<dbReference type="InterPro" id="IPR015424">
    <property type="entry name" value="PyrdxlP-dep_Trfase"/>
</dbReference>
<comment type="caution">
    <text evidence="10">The sequence shown here is derived from an EMBL/GenBank/DDBJ whole genome shotgun (WGS) entry which is preliminary data.</text>
</comment>
<name>A0A1I4TZH4_9HYPH</name>
<comment type="subunit">
    <text evidence="3">Homotetramer.</text>
</comment>
<evidence type="ECO:0000259" key="9">
    <source>
        <dbReference type="Pfam" id="PF01212"/>
    </source>
</evidence>
<comment type="catalytic activity">
    <reaction evidence="6 8">
        <text>L-threonine = acetaldehyde + glycine</text>
        <dbReference type="Rhea" id="RHEA:19625"/>
        <dbReference type="ChEBI" id="CHEBI:15343"/>
        <dbReference type="ChEBI" id="CHEBI:57305"/>
        <dbReference type="ChEBI" id="CHEBI:57926"/>
        <dbReference type="EC" id="4.1.2.48"/>
    </reaction>
</comment>
<accession>A0A1I4TZH4</accession>
<dbReference type="RefSeq" id="WP_101290914.1">
    <property type="nucleotide sequence ID" value="NZ_FOUQ01000006.1"/>
</dbReference>
<evidence type="ECO:0000256" key="5">
    <source>
        <dbReference type="ARBA" id="ARBA00023239"/>
    </source>
</evidence>
<dbReference type="InterPro" id="IPR001597">
    <property type="entry name" value="ArAA_b-elim_lyase/Thr_aldolase"/>
</dbReference>
<evidence type="ECO:0000256" key="4">
    <source>
        <dbReference type="ARBA" id="ARBA00022898"/>
    </source>
</evidence>
<dbReference type="Gene3D" id="3.90.1150.10">
    <property type="entry name" value="Aspartate Aminotransferase, domain 1"/>
    <property type="match status" value="1"/>
</dbReference>